<keyword evidence="2" id="KW-1185">Reference proteome</keyword>
<feature type="non-terminal residue" evidence="1">
    <location>
        <position position="1"/>
    </location>
</feature>
<accession>A0A699YYV0</accession>
<feature type="non-terminal residue" evidence="1">
    <location>
        <position position="65"/>
    </location>
</feature>
<protein>
    <submittedName>
        <fullName evidence="1">Uncharacterized protein</fullName>
    </submittedName>
</protein>
<evidence type="ECO:0000313" key="2">
    <source>
        <dbReference type="Proteomes" id="UP000485058"/>
    </source>
</evidence>
<sequence>GLALPLDEVVGDGVDSSGEPIDARLYTTFWGLQTVFKNPSQALQTSMWTKTCADINTVLDELAKR</sequence>
<dbReference type="Proteomes" id="UP000485058">
    <property type="component" value="Unassembled WGS sequence"/>
</dbReference>
<organism evidence="1 2">
    <name type="scientific">Haematococcus lacustris</name>
    <name type="common">Green alga</name>
    <name type="synonym">Haematococcus pluvialis</name>
    <dbReference type="NCBI Taxonomy" id="44745"/>
    <lineage>
        <taxon>Eukaryota</taxon>
        <taxon>Viridiplantae</taxon>
        <taxon>Chlorophyta</taxon>
        <taxon>core chlorophytes</taxon>
        <taxon>Chlorophyceae</taxon>
        <taxon>CS clade</taxon>
        <taxon>Chlamydomonadales</taxon>
        <taxon>Haematococcaceae</taxon>
        <taxon>Haematococcus</taxon>
    </lineage>
</organism>
<dbReference type="AlphaFoldDB" id="A0A699YYV0"/>
<reference evidence="1 2" key="1">
    <citation type="submission" date="2020-02" db="EMBL/GenBank/DDBJ databases">
        <title>Draft genome sequence of Haematococcus lacustris strain NIES-144.</title>
        <authorList>
            <person name="Morimoto D."/>
            <person name="Nakagawa S."/>
            <person name="Yoshida T."/>
            <person name="Sawayama S."/>
        </authorList>
    </citation>
    <scope>NUCLEOTIDE SEQUENCE [LARGE SCALE GENOMIC DNA]</scope>
    <source>
        <strain evidence="1 2">NIES-144</strain>
    </source>
</reference>
<dbReference type="Pfam" id="PF11957">
    <property type="entry name" value="efThoc1"/>
    <property type="match status" value="1"/>
</dbReference>
<comment type="caution">
    <text evidence="1">The sequence shown here is derived from an EMBL/GenBank/DDBJ whole genome shotgun (WGS) entry which is preliminary data.</text>
</comment>
<gene>
    <name evidence="1" type="ORF">HaLaN_07538</name>
</gene>
<proteinExistence type="predicted"/>
<name>A0A699YYV0_HAELA</name>
<dbReference type="EMBL" id="BLLF01000451">
    <property type="protein sequence ID" value="GFH11944.1"/>
    <property type="molecule type" value="Genomic_DNA"/>
</dbReference>
<dbReference type="InterPro" id="IPR021861">
    <property type="entry name" value="THO_THOC1"/>
</dbReference>
<evidence type="ECO:0000313" key="1">
    <source>
        <dbReference type="EMBL" id="GFH11944.1"/>
    </source>
</evidence>